<dbReference type="PANTHER" id="PTHR21521:SF0">
    <property type="entry name" value="AMUN, ISOFORM A"/>
    <property type="match status" value="1"/>
</dbReference>
<feature type="compositionally biased region" description="Acidic residues" evidence="1">
    <location>
        <begin position="63"/>
        <end position="74"/>
    </location>
</feature>
<sequence length="389" mass="43306">MTEITIQPDLNYKTISLATFRTLLAHYEETVHRVTRKKTIAKQMGKKAKSKARAAKKRKALQGEDEDGAEEEADGQAKEISPELRAQADAADREFWKLDTWRYETLPGTLGERLVGAKEGEKSGKGKGASLSKNEVTKLMEWKLKHGIYRPTLLGMLKSNPERTIQSATTAAFSSLPPPDNPTDPTDPSASTDYTKEALDDLFALLLTSLNALSTPLRGIGPATASLLLSVASPSSIPFYSDDAYLWIVVRTYPVWDSAEGVDEWVRGEVHEKKRKMVRPNGELIVKYNVAEYRALWGHVRWLRGRLNGERRALESEGKGGGEEITCADVEKVAFVVRHVGESGLKGDVVDRVAEDSEEEEHGEEGNDGEEQEDSEEDEDTDRKRRKAH</sequence>
<dbReference type="PANTHER" id="PTHR21521">
    <property type="entry name" value="AMUN, ISOFORM A"/>
    <property type="match status" value="1"/>
</dbReference>
<feature type="region of interest" description="Disordered" evidence="1">
    <location>
        <begin position="347"/>
        <end position="389"/>
    </location>
</feature>
<dbReference type="EMBL" id="JBFXLU010000184">
    <property type="protein sequence ID" value="KAL2836156.1"/>
    <property type="molecule type" value="Genomic_DNA"/>
</dbReference>
<accession>A0ABR4J8K3</accession>
<proteinExistence type="predicted"/>
<gene>
    <name evidence="2" type="ORF">BJY01DRAFT_222384</name>
</gene>
<evidence type="ECO:0000313" key="2">
    <source>
        <dbReference type="EMBL" id="KAL2836156.1"/>
    </source>
</evidence>
<comment type="caution">
    <text evidence="2">The sequence shown here is derived from an EMBL/GenBank/DDBJ whole genome shotgun (WGS) entry which is preliminary data.</text>
</comment>
<reference evidence="2 3" key="1">
    <citation type="submission" date="2024-07" db="EMBL/GenBank/DDBJ databases">
        <title>Section-level genome sequencing and comparative genomics of Aspergillus sections Usti and Cavernicolus.</title>
        <authorList>
            <consortium name="Lawrence Berkeley National Laboratory"/>
            <person name="Nybo J.L."/>
            <person name="Vesth T.C."/>
            <person name="Theobald S."/>
            <person name="Frisvad J.C."/>
            <person name="Larsen T.O."/>
            <person name="Kjaerboelling I."/>
            <person name="Rothschild-Mancinelli K."/>
            <person name="Lyhne E.K."/>
            <person name="Kogle M.E."/>
            <person name="Barry K."/>
            <person name="Clum A."/>
            <person name="Na H."/>
            <person name="Ledsgaard L."/>
            <person name="Lin J."/>
            <person name="Lipzen A."/>
            <person name="Kuo A."/>
            <person name="Riley R."/>
            <person name="Mondo S."/>
            <person name="Labutti K."/>
            <person name="Haridas S."/>
            <person name="Pangalinan J."/>
            <person name="Salamov A.A."/>
            <person name="Simmons B.A."/>
            <person name="Magnuson J.K."/>
            <person name="Chen J."/>
            <person name="Drula E."/>
            <person name="Henrissat B."/>
            <person name="Wiebenga A."/>
            <person name="Lubbers R.J."/>
            <person name="Gomes A.C."/>
            <person name="Makela M.R."/>
            <person name="Stajich J."/>
            <person name="Grigoriev I.V."/>
            <person name="Mortensen U.H."/>
            <person name="De Vries R.P."/>
            <person name="Baker S.E."/>
            <person name="Andersen M.R."/>
        </authorList>
    </citation>
    <scope>NUCLEOTIDE SEQUENCE [LARGE SCALE GENOMIC DNA]</scope>
    <source>
        <strain evidence="2 3">CBS 123904</strain>
    </source>
</reference>
<evidence type="ECO:0000313" key="3">
    <source>
        <dbReference type="Proteomes" id="UP001610446"/>
    </source>
</evidence>
<feature type="compositionally biased region" description="Low complexity" evidence="1">
    <location>
        <begin position="183"/>
        <end position="193"/>
    </location>
</feature>
<dbReference type="Proteomes" id="UP001610446">
    <property type="component" value="Unassembled WGS sequence"/>
</dbReference>
<keyword evidence="3" id="KW-1185">Reference proteome</keyword>
<evidence type="ECO:0000256" key="1">
    <source>
        <dbReference type="SAM" id="MobiDB-lite"/>
    </source>
</evidence>
<feature type="region of interest" description="Disordered" evidence="1">
    <location>
        <begin position="38"/>
        <end position="86"/>
    </location>
</feature>
<feature type="compositionally biased region" description="Basic residues" evidence="1">
    <location>
        <begin position="38"/>
        <end position="60"/>
    </location>
</feature>
<feature type="non-terminal residue" evidence="2">
    <location>
        <position position="389"/>
    </location>
</feature>
<organism evidence="2 3">
    <name type="scientific">Aspergillus pseudoustus</name>
    <dbReference type="NCBI Taxonomy" id="1810923"/>
    <lineage>
        <taxon>Eukaryota</taxon>
        <taxon>Fungi</taxon>
        <taxon>Dikarya</taxon>
        <taxon>Ascomycota</taxon>
        <taxon>Pezizomycotina</taxon>
        <taxon>Eurotiomycetes</taxon>
        <taxon>Eurotiomycetidae</taxon>
        <taxon>Eurotiales</taxon>
        <taxon>Aspergillaceae</taxon>
        <taxon>Aspergillus</taxon>
        <taxon>Aspergillus subgen. Nidulantes</taxon>
    </lineage>
</organism>
<protein>
    <submittedName>
        <fullName evidence="2">Uncharacterized protein</fullName>
    </submittedName>
</protein>
<feature type="region of interest" description="Disordered" evidence="1">
    <location>
        <begin position="170"/>
        <end position="193"/>
    </location>
</feature>
<feature type="compositionally biased region" description="Acidic residues" evidence="1">
    <location>
        <begin position="356"/>
        <end position="380"/>
    </location>
</feature>
<name>A0ABR4J8K3_9EURO</name>